<dbReference type="OrthoDB" id="5395390at2759"/>
<dbReference type="PANTHER" id="PTHR34755">
    <property type="entry name" value="SERINE/ARGININE REPETITIVE MATRIX PROTEIN 3-RELATED"/>
    <property type="match status" value="1"/>
</dbReference>
<keyword evidence="3" id="KW-1185">Reference proteome</keyword>
<evidence type="ECO:0000313" key="2">
    <source>
        <dbReference type="EMBL" id="KAH6678932.1"/>
    </source>
</evidence>
<name>A0A9P9A843_9PEZI</name>
<organism evidence="2 3">
    <name type="scientific">Plectosphaerella plurivora</name>
    <dbReference type="NCBI Taxonomy" id="936078"/>
    <lineage>
        <taxon>Eukaryota</taxon>
        <taxon>Fungi</taxon>
        <taxon>Dikarya</taxon>
        <taxon>Ascomycota</taxon>
        <taxon>Pezizomycotina</taxon>
        <taxon>Sordariomycetes</taxon>
        <taxon>Hypocreomycetidae</taxon>
        <taxon>Glomerellales</taxon>
        <taxon>Plectosphaerellaceae</taxon>
        <taxon>Plectosphaerella</taxon>
    </lineage>
</organism>
<dbReference type="Gene3D" id="3.80.10.10">
    <property type="entry name" value="Ribonuclease Inhibitor"/>
    <property type="match status" value="1"/>
</dbReference>
<gene>
    <name evidence="2" type="ORF">F5X68DRAFT_35518</name>
</gene>
<comment type="caution">
    <text evidence="2">The sequence shown here is derived from an EMBL/GenBank/DDBJ whole genome shotgun (WGS) entry which is preliminary data.</text>
</comment>
<feature type="compositionally biased region" description="Basic and acidic residues" evidence="1">
    <location>
        <begin position="708"/>
        <end position="720"/>
    </location>
</feature>
<sequence>MPGFGQSKDPSTPVRRKSTQQARRPAESLGRTPPSAAKNYSMTPTRSSARLHQLAGSPEQSVKTPLPSATKMTNTSRTRRRGRGPPGQDVKSDTVGGPATRLKRSRPSISYGEATSSSESSSDDSSTDEASDTDRNSESGADGRLPSASQGGRRSSARLRKAKVSPNNRVPASPHSTKQPRKAVRLPSGERRAVQQQGAHRKTSGPTRLTSTVIPDWQGSLPHLIWVQILTYAAFAPGPFEVDVSCLLKLAKLCKATLDPAITVLYRNPPISTEQKLIGLITLLRRPPSRLMFNYRSRIRALYLDLSVLSLATGTYGSFQNLIQNLAQLSNVAIVHPLDKPPYRSLDATIRWHYPEDLFRGLQVAEDASEDLLDKTTPTRLTSWTWNERFVKQGTHVEGLASIQQIHLGESFHSLRRVKFVNFQLPSVRAGGSTRKSEEAFAALRAKDEEHTQLMADALAALPHLTHVAFESSTSANTELLPLLPRGLKSLELINCWEITSDAFSSFLLSHGHSLESLVLHSNQALSLSFLTILAQTCPSLTELRMNLLYYRHHEFLDDSDPFYDVLLREDEIPSWPPQLRVIDMENLRGWSADAANMFFQSLFDNAACLRDLRHLSIKAMIDIPWRERSGIRQGWQDKLTKVFLRPLIPPTRLTSLRRHPAKVATKQKAPAISDNSSAGPSRRSSRLMVESAAAETRLQEQDASQQDDSRDQGVKRSRDQVPLPVRTSGRLGNTQAVDDDGVPVVSGLCEVVEIVIDNQKPREQQFGMDDFLDEMDTSGSEGDAEWNGR</sequence>
<accession>A0A9P9A843</accession>
<dbReference type="PANTHER" id="PTHR34755:SF4">
    <property type="entry name" value="F-BOX DOMAIN-CONTAINING PROTEIN"/>
    <property type="match status" value="1"/>
</dbReference>
<evidence type="ECO:0000256" key="1">
    <source>
        <dbReference type="SAM" id="MobiDB-lite"/>
    </source>
</evidence>
<dbReference type="Proteomes" id="UP000770015">
    <property type="component" value="Unassembled WGS sequence"/>
</dbReference>
<dbReference type="SUPFAM" id="SSF52047">
    <property type="entry name" value="RNI-like"/>
    <property type="match status" value="1"/>
</dbReference>
<feature type="compositionally biased region" description="Polar residues" evidence="1">
    <location>
        <begin position="194"/>
        <end position="210"/>
    </location>
</feature>
<protein>
    <submittedName>
        <fullName evidence="2">Uncharacterized protein</fullName>
    </submittedName>
</protein>
<reference evidence="2" key="1">
    <citation type="journal article" date="2021" name="Nat. Commun.">
        <title>Genetic determinants of endophytism in the Arabidopsis root mycobiome.</title>
        <authorList>
            <person name="Mesny F."/>
            <person name="Miyauchi S."/>
            <person name="Thiergart T."/>
            <person name="Pickel B."/>
            <person name="Atanasova L."/>
            <person name="Karlsson M."/>
            <person name="Huettel B."/>
            <person name="Barry K.W."/>
            <person name="Haridas S."/>
            <person name="Chen C."/>
            <person name="Bauer D."/>
            <person name="Andreopoulos W."/>
            <person name="Pangilinan J."/>
            <person name="LaButti K."/>
            <person name="Riley R."/>
            <person name="Lipzen A."/>
            <person name="Clum A."/>
            <person name="Drula E."/>
            <person name="Henrissat B."/>
            <person name="Kohler A."/>
            <person name="Grigoriev I.V."/>
            <person name="Martin F.M."/>
            <person name="Hacquard S."/>
        </authorList>
    </citation>
    <scope>NUCLEOTIDE SEQUENCE</scope>
    <source>
        <strain evidence="2">MPI-SDFR-AT-0117</strain>
    </source>
</reference>
<evidence type="ECO:0000313" key="3">
    <source>
        <dbReference type="Proteomes" id="UP000770015"/>
    </source>
</evidence>
<dbReference type="EMBL" id="JAGSXJ010000021">
    <property type="protein sequence ID" value="KAH6678932.1"/>
    <property type="molecule type" value="Genomic_DNA"/>
</dbReference>
<dbReference type="InterPro" id="IPR032675">
    <property type="entry name" value="LRR_dom_sf"/>
</dbReference>
<feature type="region of interest" description="Disordered" evidence="1">
    <location>
        <begin position="656"/>
        <end position="741"/>
    </location>
</feature>
<feature type="compositionally biased region" description="Polar residues" evidence="1">
    <location>
        <begin position="165"/>
        <end position="177"/>
    </location>
</feature>
<proteinExistence type="predicted"/>
<feature type="compositionally biased region" description="Acidic residues" evidence="1">
    <location>
        <begin position="121"/>
        <end position="131"/>
    </location>
</feature>
<dbReference type="InterPro" id="IPR052109">
    <property type="entry name" value="SRRM_Domain-Containing"/>
</dbReference>
<feature type="region of interest" description="Disordered" evidence="1">
    <location>
        <begin position="1"/>
        <end position="210"/>
    </location>
</feature>
<dbReference type="AlphaFoldDB" id="A0A9P9A843"/>
<feature type="compositionally biased region" description="Polar residues" evidence="1">
    <location>
        <begin position="38"/>
        <end position="50"/>
    </location>
</feature>